<keyword evidence="3" id="KW-1185">Reference proteome</keyword>
<protein>
    <submittedName>
        <fullName evidence="2">DUF5686 and carboxypeptidase regulatory-like domain-containing protein</fullName>
    </submittedName>
</protein>
<dbReference type="Pfam" id="PF18939">
    <property type="entry name" value="DUF5686"/>
    <property type="match status" value="1"/>
</dbReference>
<sequence length="819" mass="92948">MKASFLIATFLFLTASLFAQDYTLSGKITDGAGNAVPFATVYIRNTTKGTSANNDGNYTLNLKAGRYDVRYQAIGFKQESHTIDLKANQNINISLKAEDYQLKEVSISAGAEDPAYAVIRKAIKKRKTYLNEVNAYTCEIYIKGLQKLLAAPKKFLGVDVQKIARENGLDSNRRGIVYLSESQSKYSFIRPDKVHEEIISSKFSGSNRAFTFNRASDMQVNFYENLQIWEGLSNRPLISPIADNALSYYKYKYVGFTTENGETINKIQVTPRNAYDPCFSGYIYIMDDSWRIQSLGLYITKKSNINFVDTLKVNEQFFPVGDKVWMPSSLKFEFTGGLFGFKFGGYFISVYKNYEIDPKLDKKQFAEVLRITKGVNKKDSAYWEQERPIPLTDEEKIDYQKKAILAAKRESKPYLDSLDKVNNKFSVGKFLLGGYRHRNRYDHEYYNFNSLLSSVTYNTVEGLALGYGGSFTKQIDSINNRYINVYGKVRYGFSNKLFNATGGITMPVGSATLNLSGGSDVIDMNNREPISAFMNTAYTLLNRQNFEKLYQKQYASASISKRIYGGWQASASAEWANRKYLSNTTDYSFFHPKGHEFTSNNPFSPGVDAPLFPENQSFKVNVRTTYDFSNRYETYPTGKRYIPSKYPTIGLSFTKAVKNVFGSDADYNLISADISKSEIPMGFYGKTSFYVAAGNFFNTKNIYYTDYRHFSGNQVLFYQGGINKFLLLDFYQFSTGDKYLEGHLEHNFSGLITNMIPVIRKLKLQEIINVNYLSTPTLKNYTELGLGFQTNIGLRVMYGTSFNNKIAGANQAIRIGASF</sequence>
<evidence type="ECO:0000313" key="2">
    <source>
        <dbReference type="EMBL" id="MFD0763994.1"/>
    </source>
</evidence>
<keyword evidence="1" id="KW-0732">Signal</keyword>
<evidence type="ECO:0000313" key="3">
    <source>
        <dbReference type="Proteomes" id="UP001597073"/>
    </source>
</evidence>
<dbReference type="Pfam" id="PF13715">
    <property type="entry name" value="CarbopepD_reg_2"/>
    <property type="match status" value="1"/>
</dbReference>
<name>A0ABW2ZCU5_9SPHI</name>
<proteinExistence type="predicted"/>
<dbReference type="EMBL" id="JBHTIA010000003">
    <property type="protein sequence ID" value="MFD0763994.1"/>
    <property type="molecule type" value="Genomic_DNA"/>
</dbReference>
<dbReference type="SUPFAM" id="SSF49464">
    <property type="entry name" value="Carboxypeptidase regulatory domain-like"/>
    <property type="match status" value="1"/>
</dbReference>
<dbReference type="InterPro" id="IPR043741">
    <property type="entry name" value="DUF5686"/>
</dbReference>
<evidence type="ECO:0000256" key="1">
    <source>
        <dbReference type="SAM" id="SignalP"/>
    </source>
</evidence>
<feature type="signal peptide" evidence="1">
    <location>
        <begin position="1"/>
        <end position="19"/>
    </location>
</feature>
<dbReference type="InterPro" id="IPR008969">
    <property type="entry name" value="CarboxyPept-like_regulatory"/>
</dbReference>
<dbReference type="RefSeq" id="WP_377138710.1">
    <property type="nucleotide sequence ID" value="NZ_JBHTIA010000003.1"/>
</dbReference>
<organism evidence="2 3">
    <name type="scientific">Mucilaginibacter lutimaris</name>
    <dbReference type="NCBI Taxonomy" id="931629"/>
    <lineage>
        <taxon>Bacteria</taxon>
        <taxon>Pseudomonadati</taxon>
        <taxon>Bacteroidota</taxon>
        <taxon>Sphingobacteriia</taxon>
        <taxon>Sphingobacteriales</taxon>
        <taxon>Sphingobacteriaceae</taxon>
        <taxon>Mucilaginibacter</taxon>
    </lineage>
</organism>
<gene>
    <name evidence="2" type="ORF">ACFQZI_03975</name>
</gene>
<accession>A0ABW2ZCU5</accession>
<dbReference type="Gene3D" id="2.60.40.1120">
    <property type="entry name" value="Carboxypeptidase-like, regulatory domain"/>
    <property type="match status" value="1"/>
</dbReference>
<comment type="caution">
    <text evidence="2">The sequence shown here is derived from an EMBL/GenBank/DDBJ whole genome shotgun (WGS) entry which is preliminary data.</text>
</comment>
<dbReference type="Proteomes" id="UP001597073">
    <property type="component" value="Unassembled WGS sequence"/>
</dbReference>
<reference evidence="3" key="1">
    <citation type="journal article" date="2019" name="Int. J. Syst. Evol. Microbiol.">
        <title>The Global Catalogue of Microorganisms (GCM) 10K type strain sequencing project: providing services to taxonomists for standard genome sequencing and annotation.</title>
        <authorList>
            <consortium name="The Broad Institute Genomics Platform"/>
            <consortium name="The Broad Institute Genome Sequencing Center for Infectious Disease"/>
            <person name="Wu L."/>
            <person name="Ma J."/>
        </authorList>
    </citation>
    <scope>NUCLEOTIDE SEQUENCE [LARGE SCALE GENOMIC DNA]</scope>
    <source>
        <strain evidence="3">CCUG 60742</strain>
    </source>
</reference>
<feature type="chain" id="PRO_5045576362" evidence="1">
    <location>
        <begin position="20"/>
        <end position="819"/>
    </location>
</feature>